<organism evidence="5 6">
    <name type="scientific">Clostridium celatum DSM 1785</name>
    <dbReference type="NCBI Taxonomy" id="545697"/>
    <lineage>
        <taxon>Bacteria</taxon>
        <taxon>Bacillati</taxon>
        <taxon>Bacillota</taxon>
        <taxon>Clostridia</taxon>
        <taxon>Eubacteriales</taxon>
        <taxon>Clostridiaceae</taxon>
        <taxon>Clostridium</taxon>
    </lineage>
</organism>
<protein>
    <recommendedName>
        <fullName evidence="4">ATP-cone domain-containing protein</fullName>
    </recommendedName>
</protein>
<gene>
    <name evidence="5" type="ORF">HMPREF0216_03208</name>
</gene>
<dbReference type="RefSeq" id="WP_005215909.1">
    <property type="nucleotide sequence ID" value="NZ_KB291710.1"/>
</dbReference>
<dbReference type="Proteomes" id="UP000010420">
    <property type="component" value="Unassembled WGS sequence"/>
</dbReference>
<dbReference type="PATRIC" id="fig|545697.3.peg.3138"/>
<keyword evidence="1 3" id="KW-0547">Nucleotide-binding</keyword>
<dbReference type="EMBL" id="AMEZ01000125">
    <property type="protein sequence ID" value="EKY22485.1"/>
    <property type="molecule type" value="Genomic_DNA"/>
</dbReference>
<evidence type="ECO:0000256" key="2">
    <source>
        <dbReference type="ARBA" id="ARBA00022840"/>
    </source>
</evidence>
<dbReference type="AlphaFoldDB" id="L1Q450"/>
<dbReference type="Pfam" id="PF03477">
    <property type="entry name" value="ATP-cone"/>
    <property type="match status" value="1"/>
</dbReference>
<comment type="caution">
    <text evidence="5">The sequence shown here is derived from an EMBL/GenBank/DDBJ whole genome shotgun (WGS) entry which is preliminary data.</text>
</comment>
<evidence type="ECO:0000256" key="3">
    <source>
        <dbReference type="PROSITE-ProRule" id="PRU00492"/>
    </source>
</evidence>
<accession>L1Q450</accession>
<evidence type="ECO:0000313" key="5">
    <source>
        <dbReference type="EMBL" id="EKY22485.1"/>
    </source>
</evidence>
<evidence type="ECO:0000313" key="6">
    <source>
        <dbReference type="Proteomes" id="UP000010420"/>
    </source>
</evidence>
<dbReference type="PROSITE" id="PS51161">
    <property type="entry name" value="ATP_CONE"/>
    <property type="match status" value="1"/>
</dbReference>
<evidence type="ECO:0000256" key="1">
    <source>
        <dbReference type="ARBA" id="ARBA00022741"/>
    </source>
</evidence>
<reference evidence="5 6" key="1">
    <citation type="submission" date="2012-05" db="EMBL/GenBank/DDBJ databases">
        <authorList>
            <person name="Weinstock G."/>
            <person name="Sodergren E."/>
            <person name="Lobos E.A."/>
            <person name="Fulton L."/>
            <person name="Fulton R."/>
            <person name="Courtney L."/>
            <person name="Fronick C."/>
            <person name="O'Laughlin M."/>
            <person name="Godfrey J."/>
            <person name="Wilson R.M."/>
            <person name="Miner T."/>
            <person name="Farmer C."/>
            <person name="Delehaunty K."/>
            <person name="Cordes M."/>
            <person name="Minx P."/>
            <person name="Tomlinson C."/>
            <person name="Chen J."/>
            <person name="Wollam A."/>
            <person name="Pepin K.H."/>
            <person name="Bhonagiri V."/>
            <person name="Zhang X."/>
            <person name="Suruliraj S."/>
            <person name="Warren W."/>
            <person name="Mitreva M."/>
            <person name="Mardis E.R."/>
            <person name="Wilson R.K."/>
        </authorList>
    </citation>
    <scope>NUCLEOTIDE SEQUENCE [LARGE SCALE GENOMIC DNA]</scope>
    <source>
        <strain evidence="5 6">DSM 1785</strain>
    </source>
</reference>
<dbReference type="GO" id="GO:0005524">
    <property type="term" value="F:ATP binding"/>
    <property type="evidence" value="ECO:0007669"/>
    <property type="project" value="UniProtKB-UniRule"/>
</dbReference>
<evidence type="ECO:0000259" key="4">
    <source>
        <dbReference type="PROSITE" id="PS51161"/>
    </source>
</evidence>
<dbReference type="HOGENOM" id="CLU_187475_0_0_9"/>
<dbReference type="InterPro" id="IPR005144">
    <property type="entry name" value="ATP-cone_dom"/>
</dbReference>
<proteinExistence type="predicted"/>
<dbReference type="OrthoDB" id="1955101at2"/>
<dbReference type="STRING" id="545697.HMPREF0216_03208"/>
<keyword evidence="2 3" id="KW-0067">ATP-binding</keyword>
<name>L1Q450_9CLOT</name>
<keyword evidence="6" id="KW-1185">Reference proteome</keyword>
<feature type="domain" description="ATP-cone" evidence="4">
    <location>
        <begin position="1"/>
        <end position="87"/>
    </location>
</feature>
<sequence>MKIIKKDGRIQDLEVEKIKNSIWGASKDSNTIINESDLKILTNRVIKIVTEIRGRDGITSSYEVQAIIIESLYKDGFKRIANAYLRY</sequence>